<feature type="transmembrane region" description="Helical" evidence="6">
    <location>
        <begin position="203"/>
        <end position="221"/>
    </location>
</feature>
<dbReference type="Pfam" id="PF02653">
    <property type="entry name" value="BPD_transp_2"/>
    <property type="match status" value="1"/>
</dbReference>
<evidence type="ECO:0000256" key="4">
    <source>
        <dbReference type="ARBA" id="ARBA00022989"/>
    </source>
</evidence>
<protein>
    <submittedName>
        <fullName evidence="7">Branched-chain amino acid ABC transporter permease</fullName>
    </submittedName>
</protein>
<dbReference type="AlphaFoldDB" id="A0ABD5UMF4"/>
<feature type="transmembrane region" description="Helical" evidence="6">
    <location>
        <begin position="15"/>
        <end position="36"/>
    </location>
</feature>
<feature type="transmembrane region" description="Helical" evidence="6">
    <location>
        <begin position="43"/>
        <end position="61"/>
    </location>
</feature>
<dbReference type="Proteomes" id="UP001596333">
    <property type="component" value="Unassembled WGS sequence"/>
</dbReference>
<dbReference type="EMBL" id="JBHSXI010000024">
    <property type="protein sequence ID" value="MFC6890699.1"/>
    <property type="molecule type" value="Genomic_DNA"/>
</dbReference>
<evidence type="ECO:0000256" key="5">
    <source>
        <dbReference type="ARBA" id="ARBA00023136"/>
    </source>
</evidence>
<keyword evidence="4 6" id="KW-1133">Transmembrane helix</keyword>
<evidence type="ECO:0000256" key="3">
    <source>
        <dbReference type="ARBA" id="ARBA00022692"/>
    </source>
</evidence>
<dbReference type="PANTHER" id="PTHR30482">
    <property type="entry name" value="HIGH-AFFINITY BRANCHED-CHAIN AMINO ACID TRANSPORT SYSTEM PERMEASE"/>
    <property type="match status" value="1"/>
</dbReference>
<evidence type="ECO:0000313" key="7">
    <source>
        <dbReference type="EMBL" id="MFC6890699.1"/>
    </source>
</evidence>
<feature type="transmembrane region" description="Helical" evidence="6">
    <location>
        <begin position="241"/>
        <end position="266"/>
    </location>
</feature>
<evidence type="ECO:0000256" key="1">
    <source>
        <dbReference type="ARBA" id="ARBA00004651"/>
    </source>
</evidence>
<dbReference type="RefSeq" id="WP_379770975.1">
    <property type="nucleotide sequence ID" value="NZ_JBHSXI010000024.1"/>
</dbReference>
<comment type="caution">
    <text evidence="7">The sequence shown here is derived from an EMBL/GenBank/DDBJ whole genome shotgun (WGS) entry which is preliminary data.</text>
</comment>
<evidence type="ECO:0000256" key="2">
    <source>
        <dbReference type="ARBA" id="ARBA00022475"/>
    </source>
</evidence>
<dbReference type="CDD" id="cd06581">
    <property type="entry name" value="TM_PBP1_LivM_like"/>
    <property type="match status" value="1"/>
</dbReference>
<evidence type="ECO:0000256" key="6">
    <source>
        <dbReference type="SAM" id="Phobius"/>
    </source>
</evidence>
<dbReference type="PANTHER" id="PTHR30482:SF17">
    <property type="entry name" value="ABC TRANSPORTER ATP-BINDING PROTEIN"/>
    <property type="match status" value="1"/>
</dbReference>
<feature type="transmembrane region" description="Helical" evidence="6">
    <location>
        <begin position="152"/>
        <end position="173"/>
    </location>
</feature>
<feature type="transmembrane region" description="Helical" evidence="6">
    <location>
        <begin position="96"/>
        <end position="114"/>
    </location>
</feature>
<name>A0ABD5UMF4_9EURY</name>
<keyword evidence="5 6" id="KW-0472">Membrane</keyword>
<dbReference type="InterPro" id="IPR043428">
    <property type="entry name" value="LivM-like"/>
</dbReference>
<accession>A0ABD5UMF4</accession>
<dbReference type="GO" id="GO:0005886">
    <property type="term" value="C:plasma membrane"/>
    <property type="evidence" value="ECO:0007669"/>
    <property type="project" value="UniProtKB-SubCell"/>
</dbReference>
<keyword evidence="3 6" id="KW-0812">Transmembrane</keyword>
<proteinExistence type="predicted"/>
<sequence>MAGLGVYVSIVQPSLLQTLSLMLIFGLFAIGFDFAFGFSGMHSFGHAAMFGGGGYMAAYFLKEITTLAPVVLLVATVTGIVLALLLGFLGSRTEGIYFAMITLASAQIMYILVFQDVFATILGRDSVTGGDNGIFGIPRMTVPGLDLEGSMLQFYLITLVLAAVGALLLFRIANSRFGSILRAVQQNEERVAHLGYDVRKYKLIGFAISGGISGLAGGLLVSLQGIAHPGSLLNWIVSGDIIFMTLLGGMGTLWGPMLGAGLYIYIQESLHWFPQWRLLLAGIFIVVIIFFPAGLAGVLRSADSLYSWFRARLFDRE</sequence>
<gene>
    <name evidence="7" type="ORF">ACFQEY_17065</name>
</gene>
<feature type="transmembrane region" description="Helical" evidence="6">
    <location>
        <begin position="278"/>
        <end position="299"/>
    </location>
</feature>
<evidence type="ECO:0000313" key="8">
    <source>
        <dbReference type="Proteomes" id="UP001596333"/>
    </source>
</evidence>
<feature type="transmembrane region" description="Helical" evidence="6">
    <location>
        <begin position="67"/>
        <end position="89"/>
    </location>
</feature>
<dbReference type="InterPro" id="IPR001851">
    <property type="entry name" value="ABC_transp_permease"/>
</dbReference>
<comment type="subcellular location">
    <subcellularLocation>
        <location evidence="1">Cell membrane</location>
        <topology evidence="1">Multi-pass membrane protein</topology>
    </subcellularLocation>
</comment>
<organism evidence="7 8">
    <name type="scientific">Halorubrum trueperi</name>
    <dbReference type="NCBI Taxonomy" id="2004704"/>
    <lineage>
        <taxon>Archaea</taxon>
        <taxon>Methanobacteriati</taxon>
        <taxon>Methanobacteriota</taxon>
        <taxon>Stenosarchaea group</taxon>
        <taxon>Halobacteria</taxon>
        <taxon>Halobacteriales</taxon>
        <taxon>Haloferacaceae</taxon>
        <taxon>Halorubrum</taxon>
    </lineage>
</organism>
<reference evidence="7 8" key="1">
    <citation type="journal article" date="2019" name="Int. J. Syst. Evol. Microbiol.">
        <title>The Global Catalogue of Microorganisms (GCM) 10K type strain sequencing project: providing services to taxonomists for standard genome sequencing and annotation.</title>
        <authorList>
            <consortium name="The Broad Institute Genomics Platform"/>
            <consortium name="The Broad Institute Genome Sequencing Center for Infectious Disease"/>
            <person name="Wu L."/>
            <person name="Ma J."/>
        </authorList>
    </citation>
    <scope>NUCLEOTIDE SEQUENCE [LARGE SCALE GENOMIC DNA]</scope>
    <source>
        <strain evidence="7 8">Y73</strain>
    </source>
</reference>
<keyword evidence="8" id="KW-1185">Reference proteome</keyword>
<keyword evidence="2" id="KW-1003">Cell membrane</keyword>